<dbReference type="InterPro" id="IPR002575">
    <property type="entry name" value="Aminoglycoside_PTrfase"/>
</dbReference>
<dbReference type="Gene3D" id="3.90.1200.10">
    <property type="match status" value="1"/>
</dbReference>
<proteinExistence type="predicted"/>
<dbReference type="InterPro" id="IPR051678">
    <property type="entry name" value="AGP_Transferase"/>
</dbReference>
<name>A0A8J4ERY7_9ACTN</name>
<gene>
    <name evidence="3" type="ORF">NUM_66280</name>
</gene>
<dbReference type="Pfam" id="PF01636">
    <property type="entry name" value="APH"/>
    <property type="match status" value="1"/>
</dbReference>
<dbReference type="InterPro" id="IPR011009">
    <property type="entry name" value="Kinase-like_dom_sf"/>
</dbReference>
<dbReference type="SUPFAM" id="SSF56112">
    <property type="entry name" value="Protein kinase-like (PK-like)"/>
    <property type="match status" value="1"/>
</dbReference>
<dbReference type="PANTHER" id="PTHR21310">
    <property type="entry name" value="AMINOGLYCOSIDE PHOSPHOTRANSFERASE-RELATED-RELATED"/>
    <property type="match status" value="1"/>
</dbReference>
<keyword evidence="4" id="KW-1185">Reference proteome</keyword>
<protein>
    <recommendedName>
        <fullName evidence="2">Aminoglycoside phosphotransferase domain-containing protein</fullName>
    </recommendedName>
</protein>
<accession>A0A8J4ERY7</accession>
<comment type="caution">
    <text evidence="3">The sequence shown here is derived from an EMBL/GenBank/DDBJ whole genome shotgun (WGS) entry which is preliminary data.</text>
</comment>
<feature type="compositionally biased region" description="Gly residues" evidence="1">
    <location>
        <begin position="49"/>
        <end position="63"/>
    </location>
</feature>
<feature type="domain" description="Aminoglycoside phosphotransferase" evidence="2">
    <location>
        <begin position="97"/>
        <end position="348"/>
    </location>
</feature>
<evidence type="ECO:0000313" key="4">
    <source>
        <dbReference type="Proteomes" id="UP000614996"/>
    </source>
</evidence>
<evidence type="ECO:0000256" key="1">
    <source>
        <dbReference type="SAM" id="MobiDB-lite"/>
    </source>
</evidence>
<dbReference type="EMBL" id="BOPO01000143">
    <property type="protein sequence ID" value="GIL31374.1"/>
    <property type="molecule type" value="Genomic_DNA"/>
</dbReference>
<evidence type="ECO:0000313" key="3">
    <source>
        <dbReference type="EMBL" id="GIL31374.1"/>
    </source>
</evidence>
<reference evidence="4" key="1">
    <citation type="journal article" date="2021" name="Int. J. Syst. Evol. Microbiol.">
        <title>Actinocatenispora comari sp. nov., an endophytic actinomycete isolated from aerial parts of Comarum salesowianum.</title>
        <authorList>
            <person name="Oyunbileg N."/>
            <person name="Iizaka Y."/>
            <person name="Hamada M."/>
            <person name="Davaapurev B.O."/>
            <person name="Fukumoto A."/>
            <person name="Tsetseg B."/>
            <person name="Kato F."/>
            <person name="Tamura T."/>
            <person name="Batkhuu J."/>
            <person name="Anzai Y."/>
        </authorList>
    </citation>
    <scope>NUCLEOTIDE SEQUENCE [LARGE SCALE GENOMIC DNA]</scope>
    <source>
        <strain evidence="4">NUM-2625</strain>
    </source>
</reference>
<sequence length="380" mass="38318">MPAGASGEADATAAAGTAGAAAPLAGQGESTAAESLGGQGGSTAAEPFGGEGGSTAAGPLGGRSGRTVAEPFVDRVGFGAAELAAVGDRLGAPIVAVRPLTGGYRNRNVAARTASGHRYVLRRYLDPAACAVESALAVRLADSAVPVPRPVFADPAGALLGDPLLVSAFAAGTPGDRVIGYGTAQDAAGIGAAMGETLAAIGSVRFTAPGFLGPDLTVTGGPVATGLAEFVAGQLPDSNAAAAFTPAELDALRALAERSAPLVETVRAEARLVHCDYNPKNVLAVRDGGGWRIGAVLDWEFALSGSPMFDLGNALRFAADRPAGYADRFVAAFRDAGGLLPADWRAVAEAVDLFALVQFLSRPTDHRYFAKSVALLRRRL</sequence>
<feature type="region of interest" description="Disordered" evidence="1">
    <location>
        <begin position="25"/>
        <end position="63"/>
    </location>
</feature>
<dbReference type="RefSeq" id="WP_207128952.1">
    <property type="nucleotide sequence ID" value="NZ_BOPO01000143.1"/>
</dbReference>
<evidence type="ECO:0000259" key="2">
    <source>
        <dbReference type="Pfam" id="PF01636"/>
    </source>
</evidence>
<dbReference type="Proteomes" id="UP000614996">
    <property type="component" value="Unassembled WGS sequence"/>
</dbReference>
<organism evidence="3 4">
    <name type="scientific">Actinocatenispora comari</name>
    <dbReference type="NCBI Taxonomy" id="2807577"/>
    <lineage>
        <taxon>Bacteria</taxon>
        <taxon>Bacillati</taxon>
        <taxon>Actinomycetota</taxon>
        <taxon>Actinomycetes</taxon>
        <taxon>Micromonosporales</taxon>
        <taxon>Micromonosporaceae</taxon>
        <taxon>Actinocatenispora</taxon>
    </lineage>
</organism>
<dbReference type="AlphaFoldDB" id="A0A8J4ERY7"/>